<dbReference type="Gene3D" id="1.20.5.1940">
    <property type="match status" value="1"/>
</dbReference>
<feature type="compositionally biased region" description="Low complexity" evidence="1">
    <location>
        <begin position="142"/>
        <end position="160"/>
    </location>
</feature>
<sequence>MGPLIDKEVDRIDHHHASLAAVSKQLMEALGMYHDLMREFIPPTPYGTYPPHDSRMMSPPPHGQLMYNGPPNTYMVQPVQGQYPYPHMEQTYPHPTMATGLQSSMQHSAVLPTQHQSNIPTSSLPGIQSASQAQYSLPHNTPYSSAPVSYSSPVSPPSVYDTNVKEGQFQGMRGEAGHFAPHVPQPMSPQQQPLL</sequence>
<dbReference type="RefSeq" id="XP_013789697.2">
    <property type="nucleotide sequence ID" value="XM_013934243.2"/>
</dbReference>
<organism evidence="2 3">
    <name type="scientific">Limulus polyphemus</name>
    <name type="common">Atlantic horseshoe crab</name>
    <dbReference type="NCBI Taxonomy" id="6850"/>
    <lineage>
        <taxon>Eukaryota</taxon>
        <taxon>Metazoa</taxon>
        <taxon>Ecdysozoa</taxon>
        <taxon>Arthropoda</taxon>
        <taxon>Chelicerata</taxon>
        <taxon>Merostomata</taxon>
        <taxon>Xiphosura</taxon>
        <taxon>Limulidae</taxon>
        <taxon>Limulus</taxon>
    </lineage>
</organism>
<reference evidence="3" key="1">
    <citation type="submission" date="2025-08" db="UniProtKB">
        <authorList>
            <consortium name="RefSeq"/>
        </authorList>
    </citation>
    <scope>IDENTIFICATION</scope>
    <source>
        <tissue evidence="3">Muscle</tissue>
    </source>
</reference>
<accession>A0ABM1BVW4</accession>
<evidence type="ECO:0000313" key="3">
    <source>
        <dbReference type="RefSeq" id="XP_013789697.2"/>
    </source>
</evidence>
<name>A0ABM1BVW4_LIMPO</name>
<dbReference type="Proteomes" id="UP000694941">
    <property type="component" value="Unplaced"/>
</dbReference>
<evidence type="ECO:0000256" key="1">
    <source>
        <dbReference type="SAM" id="MobiDB-lite"/>
    </source>
</evidence>
<gene>
    <name evidence="3" type="primary">LOC106473557</name>
</gene>
<evidence type="ECO:0000313" key="2">
    <source>
        <dbReference type="Proteomes" id="UP000694941"/>
    </source>
</evidence>
<dbReference type="GeneID" id="106473557"/>
<proteinExistence type="predicted"/>
<keyword evidence="2" id="KW-1185">Reference proteome</keyword>
<feature type="region of interest" description="Disordered" evidence="1">
    <location>
        <begin position="136"/>
        <end position="195"/>
    </location>
</feature>
<protein>
    <submittedName>
        <fullName evidence="3">Signal transducing adapter molecule 1-like</fullName>
    </submittedName>
</protein>